<evidence type="ECO:0000256" key="1">
    <source>
        <dbReference type="SAM" id="MobiDB-lite"/>
    </source>
</evidence>
<feature type="region of interest" description="Disordered" evidence="1">
    <location>
        <begin position="1"/>
        <end position="30"/>
    </location>
</feature>
<feature type="compositionally biased region" description="Pro residues" evidence="1">
    <location>
        <begin position="1"/>
        <end position="11"/>
    </location>
</feature>
<dbReference type="EMBL" id="JAQJCQ010000007">
    <property type="protein sequence ID" value="MEL4891760.1"/>
    <property type="molecule type" value="Genomic_DNA"/>
</dbReference>
<keyword evidence="2" id="KW-0472">Membrane</keyword>
<evidence type="ECO:0000313" key="4">
    <source>
        <dbReference type="EMBL" id="MEL4891760.1"/>
    </source>
</evidence>
<organism evidence="4 5">
    <name type="scientific">Xanthomonas protegens</name>
    <dbReference type="NCBI Taxonomy" id="3380705"/>
    <lineage>
        <taxon>Bacteria</taxon>
        <taxon>Pseudomonadati</taxon>
        <taxon>Pseudomonadota</taxon>
        <taxon>Gammaproteobacteria</taxon>
        <taxon>Lysobacterales</taxon>
        <taxon>Lysobacteraceae</taxon>
        <taxon>Xanthomonas</taxon>
    </lineage>
</organism>
<name>A0ABU9LBX5_9XANT</name>
<keyword evidence="2" id="KW-1133">Transmembrane helix</keyword>
<sequence length="199" mass="20931">MTLRQPPPPLPSAAQRMAASAARRDAEATPPRDRSAVIALSIVALAILLGIAFAISVWGWRAYPAARSDDAWVARPASRPAGAMPGAPAAVSTHAPKDDAITVIARFREDVLPAIRVGQAAQVRLADGAGMTWVGHVQAIGATVQEADVPLDTTAQAGNHVRRVQRQPVRIVLDRAQAAPARLEPGIAVQVVIDTYSAR</sequence>
<dbReference type="InterPro" id="IPR058634">
    <property type="entry name" value="AaeA-lik-b-barrel"/>
</dbReference>
<keyword evidence="5" id="KW-1185">Reference proteome</keyword>
<evidence type="ECO:0000259" key="3">
    <source>
        <dbReference type="Pfam" id="PF25963"/>
    </source>
</evidence>
<dbReference type="RefSeq" id="WP_342073351.1">
    <property type="nucleotide sequence ID" value="NZ_JAQJCQ010000007.1"/>
</dbReference>
<evidence type="ECO:0000256" key="2">
    <source>
        <dbReference type="SAM" id="Phobius"/>
    </source>
</evidence>
<dbReference type="Proteomes" id="UP001486626">
    <property type="component" value="Unassembled WGS sequence"/>
</dbReference>
<reference evidence="4 5" key="1">
    <citation type="journal article" date="2024" name="FEMS Microbiol. Lett.">
        <title>Xanthomonas protegens sp. nov., a novel rice seed-associated bacterium, provides in vivo protection against X. oryzae pv. oryzae, the bacterial leaf blight pathogen.</title>
        <authorList>
            <person name="Rana R."/>
            <person name="Sharma A."/>
            <person name="Madhavan V.N."/>
            <person name="Korpole S."/>
            <person name="Sonti R.V."/>
            <person name="Patel H.K."/>
            <person name="Patil P.B."/>
        </authorList>
    </citation>
    <scope>NUCLEOTIDE SEQUENCE [LARGE SCALE GENOMIC DNA]</scope>
    <source>
        <strain evidence="4 5">PPL118</strain>
    </source>
</reference>
<comment type="caution">
    <text evidence="4">The sequence shown here is derived from an EMBL/GenBank/DDBJ whole genome shotgun (WGS) entry which is preliminary data.</text>
</comment>
<accession>A0ABU9LBX5</accession>
<feature type="transmembrane region" description="Helical" evidence="2">
    <location>
        <begin position="36"/>
        <end position="60"/>
    </location>
</feature>
<keyword evidence="2" id="KW-0812">Transmembrane</keyword>
<feature type="domain" description="p-hydroxybenzoic acid efflux pump subunit AaeA-like beta-barrel" evidence="3">
    <location>
        <begin position="102"/>
        <end position="193"/>
    </location>
</feature>
<evidence type="ECO:0000313" key="5">
    <source>
        <dbReference type="Proteomes" id="UP001486626"/>
    </source>
</evidence>
<proteinExistence type="predicted"/>
<gene>
    <name evidence="4" type="ORF">PIQ37_10010</name>
</gene>
<dbReference type="Gene3D" id="2.40.30.170">
    <property type="match status" value="1"/>
</dbReference>
<protein>
    <recommendedName>
        <fullName evidence="3">p-hydroxybenzoic acid efflux pump subunit AaeA-like beta-barrel domain-containing protein</fullName>
    </recommendedName>
</protein>
<dbReference type="Pfam" id="PF25963">
    <property type="entry name" value="Beta-barrel_AAEA"/>
    <property type="match status" value="1"/>
</dbReference>